<organism evidence="7">
    <name type="scientific">Methanobacterium formicicum</name>
    <dbReference type="NCBI Taxonomy" id="2162"/>
    <lineage>
        <taxon>Archaea</taxon>
        <taxon>Methanobacteriati</taxon>
        <taxon>Methanobacteriota</taxon>
        <taxon>Methanomada group</taxon>
        <taxon>Methanobacteria</taxon>
        <taxon>Methanobacteriales</taxon>
        <taxon>Methanobacteriaceae</taxon>
        <taxon>Methanobacterium</taxon>
    </lineage>
</organism>
<dbReference type="PIRSF" id="PIRSF006060">
    <property type="entry name" value="AA_transporter"/>
    <property type="match status" value="1"/>
</dbReference>
<dbReference type="PATRIC" id="fig|2162.9.peg.471"/>
<feature type="transmembrane region" description="Helical" evidence="6">
    <location>
        <begin position="185"/>
        <end position="207"/>
    </location>
</feature>
<dbReference type="AlphaFoldDB" id="A0A090I4Q9"/>
<dbReference type="InterPro" id="IPR050367">
    <property type="entry name" value="APC_superfamily"/>
</dbReference>
<dbReference type="GO" id="GO:0005886">
    <property type="term" value="C:plasma membrane"/>
    <property type="evidence" value="ECO:0007669"/>
    <property type="project" value="UniProtKB-SubCell"/>
</dbReference>
<reference evidence="7" key="1">
    <citation type="submission" date="2014-08" db="EMBL/GenBank/DDBJ databases">
        <authorList>
            <person name="Wibberg D."/>
        </authorList>
    </citation>
    <scope>NUCLEOTIDE SEQUENCE</scope>
</reference>
<feature type="transmembrane region" description="Helical" evidence="6">
    <location>
        <begin position="347"/>
        <end position="367"/>
    </location>
</feature>
<dbReference type="PANTHER" id="PTHR42770:SF7">
    <property type="entry name" value="MEMBRANE PROTEIN"/>
    <property type="match status" value="1"/>
</dbReference>
<dbReference type="Pfam" id="PF13520">
    <property type="entry name" value="AA_permease_2"/>
    <property type="match status" value="1"/>
</dbReference>
<feature type="transmembrane region" description="Helical" evidence="6">
    <location>
        <begin position="121"/>
        <end position="142"/>
    </location>
</feature>
<feature type="transmembrane region" description="Helical" evidence="6">
    <location>
        <begin position="403"/>
        <end position="420"/>
    </location>
</feature>
<dbReference type="Gene3D" id="1.20.1740.10">
    <property type="entry name" value="Amino acid/polyamine transporter I"/>
    <property type="match status" value="1"/>
</dbReference>
<keyword evidence="2" id="KW-1003">Cell membrane</keyword>
<sequence length="470" mass="51091">MAYLKRELGLFDVVNLVIGTIVGADIYIAAAFGAGYLGPSSIFAWLLAGLMAITIALCFAECSSLLPRVGGPYAYAKEAFGDFAGFMAGWALLIASWSAIAVFPLAFVSYLLYFYPTMPQWLQVIVKILFILILTLINYYGVKEAGRLNDVLTILKLAPILLFTLFGIVYFLFNPGLFLSNFTPLVPLGWGGMGSALVLIFWAYVGFELVTVPSDEIKDAKKTIPKAIILGMGVIIIFYLVTNLVILGAVPWMELSTSSAPLSLAGSALLGGFGAILLTVGALFSISGSDEAGILSSARIPYAMAGDGLLPGFFARVHPEYGTPYVALALQGIFTGVASILGSISQLIILSVFTLLFCYLITSLAVFPLKKKYDGGINLPWLIPVLGVVISLYMMTQCKFNEILTGVLIIVLGIPIYVKYSPGEEIKSVKREIELGRGIFARWIRAPDRFLVHFLRRLAVLIRKIRLWVS</sequence>
<dbReference type="EMBL" id="LN515531">
    <property type="protein sequence ID" value="CEA12815.1"/>
    <property type="molecule type" value="Genomic_DNA"/>
</dbReference>
<feature type="transmembrane region" description="Helical" evidence="6">
    <location>
        <begin position="264"/>
        <end position="286"/>
    </location>
</feature>
<keyword evidence="4 6" id="KW-1133">Transmembrane helix</keyword>
<name>A0A090I4Q9_METFO</name>
<feature type="transmembrane region" description="Helical" evidence="6">
    <location>
        <begin position="12"/>
        <end position="36"/>
    </location>
</feature>
<feature type="transmembrane region" description="Helical" evidence="6">
    <location>
        <begin position="154"/>
        <end position="173"/>
    </location>
</feature>
<protein>
    <submittedName>
        <fullName evidence="7">Amino acid permease</fullName>
    </submittedName>
</protein>
<proteinExistence type="predicted"/>
<feature type="transmembrane region" description="Helical" evidence="6">
    <location>
        <begin position="322"/>
        <end position="341"/>
    </location>
</feature>
<keyword evidence="3 6" id="KW-0812">Transmembrane</keyword>
<dbReference type="KEGG" id="mfi:DSM1535_0453"/>
<evidence type="ECO:0000256" key="4">
    <source>
        <dbReference type="ARBA" id="ARBA00022989"/>
    </source>
</evidence>
<accession>A0A090I4Q9</accession>
<evidence type="ECO:0000256" key="1">
    <source>
        <dbReference type="ARBA" id="ARBA00004651"/>
    </source>
</evidence>
<feature type="transmembrane region" description="Helical" evidence="6">
    <location>
        <begin position="87"/>
        <end position="115"/>
    </location>
</feature>
<feature type="transmembrane region" description="Helical" evidence="6">
    <location>
        <begin position="42"/>
        <end position="66"/>
    </location>
</feature>
<evidence type="ECO:0000256" key="6">
    <source>
        <dbReference type="SAM" id="Phobius"/>
    </source>
</evidence>
<evidence type="ECO:0000256" key="5">
    <source>
        <dbReference type="ARBA" id="ARBA00023136"/>
    </source>
</evidence>
<evidence type="ECO:0000313" key="7">
    <source>
        <dbReference type="EMBL" id="CEA12815.1"/>
    </source>
</evidence>
<comment type="subcellular location">
    <subcellularLocation>
        <location evidence="1">Cell membrane</location>
        <topology evidence="1">Multi-pass membrane protein</topology>
    </subcellularLocation>
</comment>
<dbReference type="InterPro" id="IPR002293">
    <property type="entry name" value="AA/rel_permease1"/>
</dbReference>
<dbReference type="GO" id="GO:0022857">
    <property type="term" value="F:transmembrane transporter activity"/>
    <property type="evidence" value="ECO:0007669"/>
    <property type="project" value="InterPro"/>
</dbReference>
<feature type="transmembrane region" description="Helical" evidence="6">
    <location>
        <begin position="228"/>
        <end position="252"/>
    </location>
</feature>
<evidence type="ECO:0000256" key="3">
    <source>
        <dbReference type="ARBA" id="ARBA00022692"/>
    </source>
</evidence>
<evidence type="ECO:0000256" key="2">
    <source>
        <dbReference type="ARBA" id="ARBA00022475"/>
    </source>
</evidence>
<feature type="transmembrane region" description="Helical" evidence="6">
    <location>
        <begin position="379"/>
        <end position="397"/>
    </location>
</feature>
<dbReference type="PANTHER" id="PTHR42770">
    <property type="entry name" value="AMINO ACID TRANSPORTER-RELATED"/>
    <property type="match status" value="1"/>
</dbReference>
<keyword evidence="5 6" id="KW-0472">Membrane</keyword>
<dbReference type="RefSeq" id="WP_048072108.1">
    <property type="nucleotide sequence ID" value="NZ_JARVXG010000051.1"/>
</dbReference>
<gene>
    <name evidence="7" type="ORF">DSM1535_0453</name>
</gene>